<accession>A0A100INP2</accession>
<organism evidence="6 7">
    <name type="scientific">Aspergillus niger</name>
    <dbReference type="NCBI Taxonomy" id="5061"/>
    <lineage>
        <taxon>Eukaryota</taxon>
        <taxon>Fungi</taxon>
        <taxon>Dikarya</taxon>
        <taxon>Ascomycota</taxon>
        <taxon>Pezizomycotina</taxon>
        <taxon>Eurotiomycetes</taxon>
        <taxon>Eurotiomycetidae</taxon>
        <taxon>Eurotiales</taxon>
        <taxon>Aspergillaceae</taxon>
        <taxon>Aspergillus</taxon>
        <taxon>Aspergillus subgen. Circumdati</taxon>
    </lineage>
</organism>
<evidence type="ECO:0000313" key="7">
    <source>
        <dbReference type="Proteomes" id="UP000068243"/>
    </source>
</evidence>
<dbReference type="InterPro" id="IPR036188">
    <property type="entry name" value="FAD/NAD-bd_sf"/>
</dbReference>
<dbReference type="PANTHER" id="PTHR42877:SF11">
    <property type="entry name" value="MONOOXYGENASE, PUTATIVE (AFU_ORTHOLOGUE AFUA_6G13790)-RELATED"/>
    <property type="match status" value="1"/>
</dbReference>
<evidence type="ECO:0000256" key="2">
    <source>
        <dbReference type="ARBA" id="ARBA00010139"/>
    </source>
</evidence>
<dbReference type="Gene3D" id="3.50.50.60">
    <property type="entry name" value="FAD/NAD(P)-binding domain"/>
    <property type="match status" value="2"/>
</dbReference>
<keyword evidence="3" id="KW-0285">Flavoprotein</keyword>
<sequence length="553" mass="62704">MPSRESVPSESTAYAVDPKRFAFTPRKLRVVCIGAGFSGLILAHKLKHEQPLEFVDFTIYEKNPEVGGTWFENIYPGVGCDVPAHSYVFPFEPNPSWSQSYAKGPEIEEYIRSTTEKYGLKEKIIFNTRLVKSVWNEERGKWALELNQNDTTVYDEADILINAGGILNRWKMPTIEGLNRFEGKLLHTAGWDPAYDWSDKKIAVIGNGSSGIQIVPALQPKAARIVNYIRHPTWVSVNLCPDTTRDGMGTNFVYTEEEKARFRDDPEGFLEYRKFIERSVNTVYKLMLKGSEHNQMLYAATEQLMRQRLSKNPHLIKKLIPDTAIGCRRLSPGDGYLEAMQEPNAEWCFDPIESITKTGIQTAQGEEEFDLIVCATGFDTTFIPGWEMVGRNGRQLAHDWKTTPEAYFSICCPGSPNYFMFAGPNCPIGHGSVPQMLAWTADYILQWVKKISREDIHSVVVTDSANQLYNRHVQANLKHTVWSSGCTAWYNNGSAVTAMYPGSVLHFKEAISTIRGEDFDIRYQNNANPFAYLSNGELEWERTEGADLAFYLK</sequence>
<proteinExistence type="inferred from homology"/>
<dbReference type="VEuPathDB" id="FungiDB:ASPNIDRAFT2_1224759"/>
<evidence type="ECO:0000313" key="6">
    <source>
        <dbReference type="EMBL" id="GAQ44554.1"/>
    </source>
</evidence>
<protein>
    <submittedName>
        <fullName evidence="6">Flavin-binding monooxygenase</fullName>
    </submittedName>
</protein>
<keyword evidence="5" id="KW-0560">Oxidoreductase</keyword>
<comment type="caution">
    <text evidence="6">The sequence shown here is derived from an EMBL/GenBank/DDBJ whole genome shotgun (WGS) entry which is preliminary data.</text>
</comment>
<dbReference type="GO" id="GO:0050660">
    <property type="term" value="F:flavin adenine dinucleotide binding"/>
    <property type="evidence" value="ECO:0007669"/>
    <property type="project" value="InterPro"/>
</dbReference>
<dbReference type="Proteomes" id="UP000068243">
    <property type="component" value="Unassembled WGS sequence"/>
</dbReference>
<evidence type="ECO:0000256" key="3">
    <source>
        <dbReference type="ARBA" id="ARBA00022630"/>
    </source>
</evidence>
<gene>
    <name evidence="6" type="ORF">ABL_07215</name>
</gene>
<dbReference type="OrthoDB" id="74360at2759"/>
<evidence type="ECO:0000256" key="5">
    <source>
        <dbReference type="ARBA" id="ARBA00023002"/>
    </source>
</evidence>
<dbReference type="VEuPathDB" id="FungiDB:M747DRAFT_373541"/>
<dbReference type="SUPFAM" id="SSF51905">
    <property type="entry name" value="FAD/NAD(P)-binding domain"/>
    <property type="match status" value="3"/>
</dbReference>
<keyword evidence="6" id="KW-0503">Monooxygenase</keyword>
<dbReference type="PaxDb" id="5061-CADANGAP00008953"/>
<dbReference type="Pfam" id="PF00743">
    <property type="entry name" value="FMO-like"/>
    <property type="match status" value="1"/>
</dbReference>
<evidence type="ECO:0000256" key="1">
    <source>
        <dbReference type="ARBA" id="ARBA00001974"/>
    </source>
</evidence>
<dbReference type="OMA" id="SKGCHAW"/>
<name>A0A100INP2_ASPNG</name>
<dbReference type="GO" id="GO:0050661">
    <property type="term" value="F:NADP binding"/>
    <property type="evidence" value="ECO:0007669"/>
    <property type="project" value="InterPro"/>
</dbReference>
<dbReference type="VEuPathDB" id="FungiDB:ATCC64974_93130"/>
<dbReference type="PANTHER" id="PTHR42877">
    <property type="entry name" value="L-ORNITHINE N(5)-MONOOXYGENASE-RELATED"/>
    <property type="match status" value="1"/>
</dbReference>
<comment type="similarity">
    <text evidence="2">Belongs to the FAD-binding monooxygenase family.</text>
</comment>
<dbReference type="VEuPathDB" id="FungiDB:An11g08030"/>
<comment type="cofactor">
    <cofactor evidence="1">
        <name>FAD</name>
        <dbReference type="ChEBI" id="CHEBI:57692"/>
    </cofactor>
</comment>
<dbReference type="AlphaFoldDB" id="A0A100INP2"/>
<reference evidence="7" key="1">
    <citation type="journal article" date="2016" name="Genome Announc.">
        <title>Draft genome sequence of Aspergillus niger strain An76.</title>
        <authorList>
            <person name="Gong W."/>
            <person name="Cheng Z."/>
            <person name="Zhang H."/>
            <person name="Liu L."/>
            <person name="Gao P."/>
            <person name="Wang L."/>
        </authorList>
    </citation>
    <scope>NUCLEOTIDE SEQUENCE [LARGE SCALE GENOMIC DNA]</scope>
    <source>
        <strain evidence="7">An76</strain>
    </source>
</reference>
<evidence type="ECO:0000256" key="4">
    <source>
        <dbReference type="ARBA" id="ARBA00022827"/>
    </source>
</evidence>
<keyword evidence="4" id="KW-0274">FAD</keyword>
<dbReference type="GO" id="GO:0004499">
    <property type="term" value="F:N,N-dimethylaniline monooxygenase activity"/>
    <property type="evidence" value="ECO:0007669"/>
    <property type="project" value="InterPro"/>
</dbReference>
<dbReference type="InterPro" id="IPR051209">
    <property type="entry name" value="FAD-bind_Monooxygenase_sf"/>
</dbReference>
<dbReference type="InterPro" id="IPR020946">
    <property type="entry name" value="Flavin_mOase-like"/>
</dbReference>
<dbReference type="EMBL" id="BCMY01000013">
    <property type="protein sequence ID" value="GAQ44554.1"/>
    <property type="molecule type" value="Genomic_DNA"/>
</dbReference>